<reference evidence="2" key="1">
    <citation type="submission" date="2020-05" db="EMBL/GenBank/DDBJ databases">
        <title>Phylogenomic resolution of chytrid fungi.</title>
        <authorList>
            <person name="Stajich J.E."/>
            <person name="Amses K."/>
            <person name="Simmons R."/>
            <person name="Seto K."/>
            <person name="Myers J."/>
            <person name="Bonds A."/>
            <person name="Quandt C.A."/>
            <person name="Barry K."/>
            <person name="Liu P."/>
            <person name="Grigoriev I."/>
            <person name="Longcore J.E."/>
            <person name="James T.Y."/>
        </authorList>
    </citation>
    <scope>NUCLEOTIDE SEQUENCE</scope>
    <source>
        <strain evidence="2">JEL0379</strain>
    </source>
</reference>
<evidence type="ECO:0000313" key="2">
    <source>
        <dbReference type="EMBL" id="KAJ3173296.1"/>
    </source>
</evidence>
<dbReference type="CDD" id="cd15457">
    <property type="entry name" value="NADAR"/>
    <property type="match status" value="1"/>
</dbReference>
<evidence type="ECO:0000313" key="3">
    <source>
        <dbReference type="Proteomes" id="UP001212152"/>
    </source>
</evidence>
<comment type="caution">
    <text evidence="2">The sequence shown here is derived from an EMBL/GenBank/DDBJ whole genome shotgun (WGS) entry which is preliminary data.</text>
</comment>
<dbReference type="Pfam" id="PF08719">
    <property type="entry name" value="NADAR"/>
    <property type="match status" value="1"/>
</dbReference>
<organism evidence="2 3">
    <name type="scientific">Geranomyces variabilis</name>
    <dbReference type="NCBI Taxonomy" id="109894"/>
    <lineage>
        <taxon>Eukaryota</taxon>
        <taxon>Fungi</taxon>
        <taxon>Fungi incertae sedis</taxon>
        <taxon>Chytridiomycota</taxon>
        <taxon>Chytridiomycota incertae sedis</taxon>
        <taxon>Chytridiomycetes</taxon>
        <taxon>Spizellomycetales</taxon>
        <taxon>Powellomycetaceae</taxon>
        <taxon>Geranomyces</taxon>
    </lineage>
</organism>
<proteinExistence type="predicted"/>
<dbReference type="InterPro" id="IPR037238">
    <property type="entry name" value="YbiA-like_sf"/>
</dbReference>
<accession>A0AAD5XN50</accession>
<feature type="domain" description="NADAR" evidence="1">
    <location>
        <begin position="7"/>
        <end position="160"/>
    </location>
</feature>
<gene>
    <name evidence="2" type="ORF">HDU87_007669</name>
</gene>
<protein>
    <recommendedName>
        <fullName evidence="1">NADAR domain-containing protein</fullName>
    </recommendedName>
</protein>
<evidence type="ECO:0000259" key="1">
    <source>
        <dbReference type="Pfam" id="PF08719"/>
    </source>
</evidence>
<dbReference type="NCBIfam" id="TIGR02464">
    <property type="entry name" value="ribofla_fusion"/>
    <property type="match status" value="1"/>
</dbReference>
<dbReference type="Proteomes" id="UP001212152">
    <property type="component" value="Unassembled WGS sequence"/>
</dbReference>
<dbReference type="Gene3D" id="1.10.357.40">
    <property type="entry name" value="YbiA-like"/>
    <property type="match status" value="1"/>
</dbReference>
<dbReference type="EMBL" id="JADGJQ010000072">
    <property type="protein sequence ID" value="KAJ3173296.1"/>
    <property type="molecule type" value="Genomic_DNA"/>
</dbReference>
<name>A0AAD5XN50_9FUNG</name>
<dbReference type="AlphaFoldDB" id="A0AAD5XN50"/>
<dbReference type="SUPFAM" id="SSF143990">
    <property type="entry name" value="YbiA-like"/>
    <property type="match status" value="1"/>
</dbReference>
<sequence length="165" mass="18781">MSQQFIYFWKTSERPYGIFSQWAITPFTDPTTLITYNSTEQYMMHQKAVLFRDTIIATAILAETDPREIKSLGAQVAGFSEDVWVTNRLNIVTRGNALKFGQNADLKRVLLQSGNVTIVEASPYDRIWGIGFTERKAASNRDKWGLNLLGEALMDVRRQLLAQDT</sequence>
<keyword evidence="3" id="KW-1185">Reference proteome</keyword>
<dbReference type="InterPro" id="IPR012816">
    <property type="entry name" value="NADAR"/>
</dbReference>